<evidence type="ECO:0000313" key="14">
    <source>
        <dbReference type="EMBL" id="ELU06152.1"/>
    </source>
</evidence>
<dbReference type="Pfam" id="PF00085">
    <property type="entry name" value="Thioredoxin"/>
    <property type="match status" value="1"/>
</dbReference>
<feature type="non-terminal residue" evidence="14">
    <location>
        <position position="393"/>
    </location>
</feature>
<keyword evidence="4 11" id="KW-0732">Signal</keyword>
<evidence type="ECO:0000259" key="13">
    <source>
        <dbReference type="PROSITE" id="PS51352"/>
    </source>
</evidence>
<evidence type="ECO:0000256" key="3">
    <source>
        <dbReference type="ARBA" id="ARBA00022630"/>
    </source>
</evidence>
<dbReference type="InterPro" id="IPR036249">
    <property type="entry name" value="Thioredoxin-like_sf"/>
</dbReference>
<gene>
    <name evidence="14" type="ORF">CAPTEDRAFT_227524</name>
</gene>
<dbReference type="AlphaFoldDB" id="R7UQE8"/>
<reference evidence="16" key="1">
    <citation type="submission" date="2012-12" db="EMBL/GenBank/DDBJ databases">
        <authorList>
            <person name="Hellsten U."/>
            <person name="Grimwood J."/>
            <person name="Chapman J.A."/>
            <person name="Shapiro H."/>
            <person name="Aerts A."/>
            <person name="Otillar R.P."/>
            <person name="Terry A.Y."/>
            <person name="Boore J.L."/>
            <person name="Simakov O."/>
            <person name="Marletaz F."/>
            <person name="Cho S.-J."/>
            <person name="Edsinger-Gonzales E."/>
            <person name="Havlak P."/>
            <person name="Kuo D.-H."/>
            <person name="Larsson T."/>
            <person name="Lv J."/>
            <person name="Arendt D."/>
            <person name="Savage R."/>
            <person name="Osoegawa K."/>
            <person name="de Jong P."/>
            <person name="Lindberg D.R."/>
            <person name="Seaver E.C."/>
            <person name="Weisblat D.A."/>
            <person name="Putnam N.H."/>
            <person name="Grigoriev I.V."/>
            <person name="Rokhsar D.S."/>
        </authorList>
    </citation>
    <scope>NUCLEOTIDE SEQUENCE</scope>
    <source>
        <strain evidence="16">I ESC-2004</strain>
    </source>
</reference>
<sequence length="393" mass="43751">MERMVIILASVGVCLGSGLYSSSDPLTVLDHSTFEAHVLRSDQAWIVEFYATWCGHCQRLAPVWKEFGRDVRGWTRVLRVGAVACSDAANAQLCRDYEVWGFPTVKFFPPNAANDFRGHKYNGAKNVAAMRDATIKYLEGLEANGIAGSNWPKLTPYGSNADVINQTPSSNNRIVMTQPGDSTLAQMVILDLVDLYPSLVIARRNSTEGTPPRVQQLFRNQATSNLNYALERASLVENLRFFVTHIVATTSTTSAPTTTLRPSDLGIVADGLHMQDLESSLYYSLWVEIGGHSTIDGDALDALKNHVRMLNKYHPGDSHVRVFLNRTHEWLQLQNGAITGQGWTRALDSMQDELGYIPDRVEWTGCRGSESRFRGYPCSLWMTFHALTVSAYL</sequence>
<organism evidence="14">
    <name type="scientific">Capitella teleta</name>
    <name type="common">Polychaete worm</name>
    <dbReference type="NCBI Taxonomy" id="283909"/>
    <lineage>
        <taxon>Eukaryota</taxon>
        <taxon>Metazoa</taxon>
        <taxon>Spiralia</taxon>
        <taxon>Lophotrochozoa</taxon>
        <taxon>Annelida</taxon>
        <taxon>Polychaeta</taxon>
        <taxon>Sedentaria</taxon>
        <taxon>Scolecida</taxon>
        <taxon>Capitellidae</taxon>
        <taxon>Capitella</taxon>
    </lineage>
</organism>
<evidence type="ECO:0000313" key="15">
    <source>
        <dbReference type="EnsemblMetazoa" id="CapteP227524"/>
    </source>
</evidence>
<reference evidence="15" key="3">
    <citation type="submission" date="2015-06" db="UniProtKB">
        <authorList>
            <consortium name="EnsemblMetazoa"/>
        </authorList>
    </citation>
    <scope>IDENTIFICATION</scope>
</reference>
<proteinExistence type="inferred from homology"/>
<keyword evidence="6 10" id="KW-0560">Oxidoreductase</keyword>
<accession>R7UQE8</accession>
<evidence type="ECO:0000256" key="1">
    <source>
        <dbReference type="ARBA" id="ARBA00001974"/>
    </source>
</evidence>
<dbReference type="FunFam" id="1.20.120.1960:FF:000001">
    <property type="entry name" value="Sulfhydryl oxidase"/>
    <property type="match status" value="1"/>
</dbReference>
<feature type="signal peptide" evidence="11">
    <location>
        <begin position="1"/>
        <end position="16"/>
    </location>
</feature>
<dbReference type="Pfam" id="PF18371">
    <property type="entry name" value="FAD_SOX"/>
    <property type="match status" value="1"/>
</dbReference>
<dbReference type="InterPro" id="IPR040986">
    <property type="entry name" value="QSOX_FAD-bd_dom"/>
</dbReference>
<evidence type="ECO:0000256" key="4">
    <source>
        <dbReference type="ARBA" id="ARBA00022729"/>
    </source>
</evidence>
<dbReference type="Gene3D" id="1.20.120.1960">
    <property type="entry name" value="QSOX sulfhydryl oxidase domain"/>
    <property type="match status" value="1"/>
</dbReference>
<dbReference type="GO" id="GO:0000139">
    <property type="term" value="C:Golgi membrane"/>
    <property type="evidence" value="ECO:0007669"/>
    <property type="project" value="TreeGrafter"/>
</dbReference>
<name>R7UQE8_CAPTE</name>
<dbReference type="OrthoDB" id="59470at2759"/>
<dbReference type="EMBL" id="AMQN01001274">
    <property type="status" value="NOT_ANNOTATED_CDS"/>
    <property type="molecule type" value="Genomic_DNA"/>
</dbReference>
<dbReference type="STRING" id="283909.R7UQE8"/>
<evidence type="ECO:0000256" key="6">
    <source>
        <dbReference type="ARBA" id="ARBA00023002"/>
    </source>
</evidence>
<dbReference type="PROSITE" id="PS00194">
    <property type="entry name" value="THIOREDOXIN_1"/>
    <property type="match status" value="1"/>
</dbReference>
<evidence type="ECO:0000256" key="2">
    <source>
        <dbReference type="ARBA" id="ARBA00006041"/>
    </source>
</evidence>
<dbReference type="PANTHER" id="PTHR22897:SF8">
    <property type="entry name" value="SULFHYDRYL OXIDASE"/>
    <property type="match status" value="1"/>
</dbReference>
<dbReference type="GO" id="GO:0005615">
    <property type="term" value="C:extracellular space"/>
    <property type="evidence" value="ECO:0007669"/>
    <property type="project" value="TreeGrafter"/>
</dbReference>
<evidence type="ECO:0000259" key="12">
    <source>
        <dbReference type="PROSITE" id="PS51324"/>
    </source>
</evidence>
<comment type="cofactor">
    <cofactor evidence="1 10">
        <name>FAD</name>
        <dbReference type="ChEBI" id="CHEBI:57692"/>
    </cofactor>
</comment>
<dbReference type="PROSITE" id="PS51324">
    <property type="entry name" value="ERV_ALR"/>
    <property type="match status" value="1"/>
</dbReference>
<dbReference type="GO" id="GO:0016971">
    <property type="term" value="F:flavin-dependent sulfhydryl oxidase activity"/>
    <property type="evidence" value="ECO:0007669"/>
    <property type="project" value="InterPro"/>
</dbReference>
<evidence type="ECO:0000256" key="8">
    <source>
        <dbReference type="ARBA" id="ARBA00023180"/>
    </source>
</evidence>
<keyword evidence="5 10" id="KW-0274">FAD</keyword>
<comment type="catalytic activity">
    <reaction evidence="9 10">
        <text>2 R'C(R)SH + O2 = R'C(R)S-S(R)CR' + H2O2</text>
        <dbReference type="Rhea" id="RHEA:17357"/>
        <dbReference type="ChEBI" id="CHEBI:15379"/>
        <dbReference type="ChEBI" id="CHEBI:16240"/>
        <dbReference type="ChEBI" id="CHEBI:16520"/>
        <dbReference type="ChEBI" id="CHEBI:17412"/>
        <dbReference type="EC" id="1.8.3.2"/>
    </reaction>
</comment>
<evidence type="ECO:0000256" key="11">
    <source>
        <dbReference type="SAM" id="SignalP"/>
    </source>
</evidence>
<protein>
    <recommendedName>
        <fullName evidence="10">Sulfhydryl oxidase</fullName>
        <ecNumber evidence="10">1.8.3.2</ecNumber>
    </recommendedName>
</protein>
<dbReference type="PROSITE" id="PS51352">
    <property type="entry name" value="THIOREDOXIN_2"/>
    <property type="match status" value="1"/>
</dbReference>
<evidence type="ECO:0000256" key="7">
    <source>
        <dbReference type="ARBA" id="ARBA00023157"/>
    </source>
</evidence>
<keyword evidence="8" id="KW-0325">Glycoprotein</keyword>
<dbReference type="Gene3D" id="1.20.120.310">
    <property type="entry name" value="ERV/ALR sulfhydryl oxidase domain"/>
    <property type="match status" value="1"/>
</dbReference>
<dbReference type="GO" id="GO:0003756">
    <property type="term" value="F:protein disulfide isomerase activity"/>
    <property type="evidence" value="ECO:0007669"/>
    <property type="project" value="TreeGrafter"/>
</dbReference>
<reference evidence="14 16" key="2">
    <citation type="journal article" date="2013" name="Nature">
        <title>Insights into bilaterian evolution from three spiralian genomes.</title>
        <authorList>
            <person name="Simakov O."/>
            <person name="Marletaz F."/>
            <person name="Cho S.J."/>
            <person name="Edsinger-Gonzales E."/>
            <person name="Havlak P."/>
            <person name="Hellsten U."/>
            <person name="Kuo D.H."/>
            <person name="Larsson T."/>
            <person name="Lv J."/>
            <person name="Arendt D."/>
            <person name="Savage R."/>
            <person name="Osoegawa K."/>
            <person name="de Jong P."/>
            <person name="Grimwood J."/>
            <person name="Chapman J.A."/>
            <person name="Shapiro H."/>
            <person name="Aerts A."/>
            <person name="Otillar R.P."/>
            <person name="Terry A.Y."/>
            <person name="Boore J.L."/>
            <person name="Grigoriev I.V."/>
            <person name="Lindberg D.R."/>
            <person name="Seaver E.C."/>
            <person name="Weisblat D.A."/>
            <person name="Putnam N.H."/>
            <person name="Rokhsar D.S."/>
        </authorList>
    </citation>
    <scope>NUCLEOTIDE SEQUENCE</scope>
    <source>
        <strain evidence="14 16">I ESC-2004</strain>
    </source>
</reference>
<dbReference type="FunFam" id="3.40.30.10:FF:000073">
    <property type="entry name" value="Sulfhydryl oxidase"/>
    <property type="match status" value="1"/>
</dbReference>
<evidence type="ECO:0000256" key="10">
    <source>
        <dbReference type="RuleBase" id="RU371123"/>
    </source>
</evidence>
<feature type="domain" description="ERV/ALR sulfhydryl oxidase" evidence="12">
    <location>
        <begin position="369"/>
        <end position="393"/>
    </location>
</feature>
<feature type="chain" id="PRO_5008788242" description="Sulfhydryl oxidase" evidence="11">
    <location>
        <begin position="17"/>
        <end position="393"/>
    </location>
</feature>
<dbReference type="EnsemblMetazoa" id="CapteT227524">
    <property type="protein sequence ID" value="CapteP227524"/>
    <property type="gene ID" value="CapteG227524"/>
</dbReference>
<dbReference type="Gene3D" id="3.40.30.10">
    <property type="entry name" value="Glutaredoxin"/>
    <property type="match status" value="1"/>
</dbReference>
<keyword evidence="16" id="KW-1185">Reference proteome</keyword>
<dbReference type="InterPro" id="IPR036774">
    <property type="entry name" value="ERV/ALR_sulphydryl_oxid_sf"/>
</dbReference>
<evidence type="ECO:0000256" key="5">
    <source>
        <dbReference type="ARBA" id="ARBA00022827"/>
    </source>
</evidence>
<dbReference type="InterPro" id="IPR017905">
    <property type="entry name" value="ERV/ALR_sulphydryl_oxidase"/>
</dbReference>
<keyword evidence="7" id="KW-1015">Disulfide bond</keyword>
<dbReference type="SUPFAM" id="SSF52833">
    <property type="entry name" value="Thioredoxin-like"/>
    <property type="match status" value="1"/>
</dbReference>
<dbReference type="GO" id="GO:0006457">
    <property type="term" value="P:protein folding"/>
    <property type="evidence" value="ECO:0007669"/>
    <property type="project" value="TreeGrafter"/>
</dbReference>
<evidence type="ECO:0000313" key="16">
    <source>
        <dbReference type="Proteomes" id="UP000014760"/>
    </source>
</evidence>
<dbReference type="PANTHER" id="PTHR22897">
    <property type="entry name" value="QUIESCIN Q6-RELATED SULFHYDRYL OXIDASE"/>
    <property type="match status" value="1"/>
</dbReference>
<dbReference type="InterPro" id="IPR039798">
    <property type="entry name" value="Sulfhydryl_oxidase"/>
</dbReference>
<evidence type="ECO:0000256" key="9">
    <source>
        <dbReference type="ARBA" id="ARBA00048864"/>
    </source>
</evidence>
<dbReference type="EMBL" id="KB300949">
    <property type="protein sequence ID" value="ELU06152.1"/>
    <property type="molecule type" value="Genomic_DNA"/>
</dbReference>
<dbReference type="Proteomes" id="UP000014760">
    <property type="component" value="Unassembled WGS sequence"/>
</dbReference>
<feature type="domain" description="Thioredoxin" evidence="13">
    <location>
        <begin position="15"/>
        <end position="140"/>
    </location>
</feature>
<dbReference type="InterPro" id="IPR042568">
    <property type="entry name" value="QSOX_FAD-bd_sf"/>
</dbReference>
<dbReference type="InterPro" id="IPR013766">
    <property type="entry name" value="Thioredoxin_domain"/>
</dbReference>
<comment type="similarity">
    <text evidence="2">Belongs to the quiescin-sulfhydryl oxidase (QSOX) family.</text>
</comment>
<dbReference type="EC" id="1.8.3.2" evidence="10"/>
<dbReference type="InterPro" id="IPR017937">
    <property type="entry name" value="Thioredoxin_CS"/>
</dbReference>
<keyword evidence="3 10" id="KW-0285">Flavoprotein</keyword>
<dbReference type="HOGENOM" id="CLU_020182_1_0_1"/>
<dbReference type="OMA" id="YGELWNE"/>
<dbReference type="PRINTS" id="PR00421">
    <property type="entry name" value="THIOREDOXIN"/>
</dbReference>